<dbReference type="InterPro" id="IPR050532">
    <property type="entry name" value="Globin-like_OT"/>
</dbReference>
<proteinExistence type="predicted"/>
<evidence type="ECO:0000256" key="2">
    <source>
        <dbReference type="ARBA" id="ARBA00022723"/>
    </source>
</evidence>
<evidence type="ECO:0000256" key="4">
    <source>
        <dbReference type="SAM" id="MobiDB-lite"/>
    </source>
</evidence>
<protein>
    <submittedName>
        <fullName evidence="6">Globin family profile domain-containing protein</fullName>
    </submittedName>
</protein>
<evidence type="ECO:0000256" key="1">
    <source>
        <dbReference type="ARBA" id="ARBA00022617"/>
    </source>
</evidence>
<keyword evidence="3" id="KW-0408">Iron</keyword>
<dbReference type="CDD" id="cd01040">
    <property type="entry name" value="Mb-like"/>
    <property type="match status" value="1"/>
</dbReference>
<keyword evidence="1" id="KW-0349">Heme</keyword>
<dbReference type="Proteomes" id="UP000887540">
    <property type="component" value="Unplaced"/>
</dbReference>
<dbReference type="PANTHER" id="PTHR46458:SF11">
    <property type="entry name" value="GLOBIN-LIKE PROTEIN 9"/>
    <property type="match status" value="1"/>
</dbReference>
<dbReference type="InterPro" id="IPR012292">
    <property type="entry name" value="Globin/Proto"/>
</dbReference>
<evidence type="ECO:0000313" key="6">
    <source>
        <dbReference type="WBParaSite" id="ACRNAN_scaffold971.g22819.t1"/>
    </source>
</evidence>
<dbReference type="AlphaFoldDB" id="A0A914EQA9"/>
<keyword evidence="5" id="KW-1185">Reference proteome</keyword>
<dbReference type="InterPro" id="IPR044399">
    <property type="entry name" value="Mb-like_M"/>
</dbReference>
<dbReference type="InterPro" id="IPR009050">
    <property type="entry name" value="Globin-like_sf"/>
</dbReference>
<organism evidence="5 6">
    <name type="scientific">Acrobeloides nanus</name>
    <dbReference type="NCBI Taxonomy" id="290746"/>
    <lineage>
        <taxon>Eukaryota</taxon>
        <taxon>Metazoa</taxon>
        <taxon>Ecdysozoa</taxon>
        <taxon>Nematoda</taxon>
        <taxon>Chromadorea</taxon>
        <taxon>Rhabditida</taxon>
        <taxon>Tylenchina</taxon>
        <taxon>Cephalobomorpha</taxon>
        <taxon>Cephaloboidea</taxon>
        <taxon>Cephalobidae</taxon>
        <taxon>Acrobeloides</taxon>
    </lineage>
</organism>
<evidence type="ECO:0000313" key="5">
    <source>
        <dbReference type="Proteomes" id="UP000887540"/>
    </source>
</evidence>
<dbReference type="WBParaSite" id="ACRNAN_scaffold971.g22819.t1">
    <property type="protein sequence ID" value="ACRNAN_scaffold971.g22819.t1"/>
    <property type="gene ID" value="ACRNAN_scaffold971.g22819"/>
</dbReference>
<dbReference type="GO" id="GO:0046872">
    <property type="term" value="F:metal ion binding"/>
    <property type="evidence" value="ECO:0007669"/>
    <property type="project" value="UniProtKB-KW"/>
</dbReference>
<dbReference type="GO" id="GO:0019825">
    <property type="term" value="F:oxygen binding"/>
    <property type="evidence" value="ECO:0007669"/>
    <property type="project" value="InterPro"/>
</dbReference>
<dbReference type="GO" id="GO:0020037">
    <property type="term" value="F:heme binding"/>
    <property type="evidence" value="ECO:0007669"/>
    <property type="project" value="InterPro"/>
</dbReference>
<name>A0A914EQA9_9BILA</name>
<feature type="compositionally biased region" description="Basic and acidic residues" evidence="4">
    <location>
        <begin position="285"/>
        <end position="296"/>
    </location>
</feature>
<evidence type="ECO:0000256" key="3">
    <source>
        <dbReference type="ARBA" id="ARBA00023004"/>
    </source>
</evidence>
<feature type="region of interest" description="Disordered" evidence="4">
    <location>
        <begin position="271"/>
        <end position="308"/>
    </location>
</feature>
<feature type="compositionally biased region" description="Polar residues" evidence="4">
    <location>
        <begin position="271"/>
        <end position="281"/>
    </location>
</feature>
<sequence>MMRIKEAIQRRKLIQQLNDDFADIEADDYNNAQAHLSTPKLPGCKAHLELHRSSSESGESSGSEDRSVANLQAFVAEIMPRLTYPQRRALRVTWKRLSEAPKTSGRGTLHIMEKVFEKLTDTDSVIMSVFYRSAFVKCIEDKKKKCMTGSISTIRDHAHLLIDFIDGLLNIMFDQPLQKPIYDPVSLGRLHAKLIPLGFDRSIWHKLGEAFAEIMFSQDCVRAYPHAASAWSTLIVACTDKMYSNSRDRSHGQRFSDSFLLNNVGPSLSLPSSPYMQQKSQQQHRRNDYKNQREQQRNFQNGSESVREREHNFYGTPIHAKYNTETLQIQHRNAGMALFESGISLTRYDPNPTTDIF</sequence>
<dbReference type="PANTHER" id="PTHR46458">
    <property type="entry name" value="BLR2807 PROTEIN"/>
    <property type="match status" value="1"/>
</dbReference>
<reference evidence="6" key="1">
    <citation type="submission" date="2022-11" db="UniProtKB">
        <authorList>
            <consortium name="WormBaseParasite"/>
        </authorList>
    </citation>
    <scope>IDENTIFICATION</scope>
</reference>
<accession>A0A914EQA9</accession>
<dbReference type="SUPFAM" id="SSF46458">
    <property type="entry name" value="Globin-like"/>
    <property type="match status" value="1"/>
</dbReference>
<keyword evidence="2" id="KW-0479">Metal-binding</keyword>
<dbReference type="Gene3D" id="1.10.490.10">
    <property type="entry name" value="Globins"/>
    <property type="match status" value="1"/>
</dbReference>